<dbReference type="EMBL" id="CP065725">
    <property type="protein sequence ID" value="QPT41293.1"/>
    <property type="molecule type" value="Genomic_DNA"/>
</dbReference>
<feature type="transmembrane region" description="Helical" evidence="1">
    <location>
        <begin position="69"/>
        <end position="102"/>
    </location>
</feature>
<gene>
    <name evidence="2" type="ORF">I6G29_02490</name>
</gene>
<protein>
    <recommendedName>
        <fullName evidence="4">Transmembrane protein</fullName>
    </recommendedName>
</protein>
<name>A0A7T3EWN1_9BURK</name>
<organism evidence="2 3">
    <name type="scientific">Oligella ureolytica</name>
    <dbReference type="NCBI Taxonomy" id="90244"/>
    <lineage>
        <taxon>Bacteria</taxon>
        <taxon>Pseudomonadati</taxon>
        <taxon>Pseudomonadota</taxon>
        <taxon>Betaproteobacteria</taxon>
        <taxon>Burkholderiales</taxon>
        <taxon>Alcaligenaceae</taxon>
        <taxon>Oligella</taxon>
    </lineage>
</organism>
<evidence type="ECO:0000313" key="3">
    <source>
        <dbReference type="Proteomes" id="UP000594903"/>
    </source>
</evidence>
<accession>A0A7T3EWN1</accession>
<dbReference type="Proteomes" id="UP000594903">
    <property type="component" value="Chromosome"/>
</dbReference>
<evidence type="ECO:0008006" key="4">
    <source>
        <dbReference type="Google" id="ProtNLM"/>
    </source>
</evidence>
<feature type="transmembrane region" description="Helical" evidence="1">
    <location>
        <begin position="21"/>
        <end position="49"/>
    </location>
</feature>
<sequence>MQDFNNQIEEIKRVSEKQKNFLLVTYIVFAVGLFTCGLISIAGLVMVYIKRDDYKNSIYESHVTYLIRTFWIGLLYGFISFILAILGIGVISGILTSIWYVIRVVKGFITFYDDEPIQDPKTWLF</sequence>
<keyword evidence="3" id="KW-1185">Reference proteome</keyword>
<evidence type="ECO:0000256" key="1">
    <source>
        <dbReference type="SAM" id="Phobius"/>
    </source>
</evidence>
<proteinExistence type="predicted"/>
<keyword evidence="1" id="KW-0812">Transmembrane</keyword>
<keyword evidence="1" id="KW-0472">Membrane</keyword>
<evidence type="ECO:0000313" key="2">
    <source>
        <dbReference type="EMBL" id="QPT41293.1"/>
    </source>
</evidence>
<keyword evidence="1" id="KW-1133">Transmembrane helix</keyword>
<reference evidence="2 3" key="1">
    <citation type="submission" date="2020-12" db="EMBL/GenBank/DDBJ databases">
        <title>FDA dAtabase for Regulatory Grade micrObial Sequences (FDA-ARGOS): Supporting development and validation of Infectious Disease Dx tests.</title>
        <authorList>
            <person name="Sproer C."/>
            <person name="Gronow S."/>
            <person name="Severitt S."/>
            <person name="Schroder I."/>
            <person name="Tallon L."/>
            <person name="Sadzewicz L."/>
            <person name="Zhao X."/>
            <person name="Boylan J."/>
            <person name="Ott S."/>
            <person name="Bowen H."/>
            <person name="Vavikolanu K."/>
            <person name="Mehta A."/>
            <person name="Aluvathingal J."/>
            <person name="Nadendla S."/>
            <person name="Lowell S."/>
            <person name="Myers T."/>
            <person name="Yan Y."/>
            <person name="Sichtig H."/>
        </authorList>
    </citation>
    <scope>NUCLEOTIDE SEQUENCE [LARGE SCALE GENOMIC DNA]</scope>
    <source>
        <strain evidence="2 3">FDAARGOS_872</strain>
    </source>
</reference>